<protein>
    <submittedName>
        <fullName evidence="1">Uncharacterized protein</fullName>
    </submittedName>
</protein>
<sequence length="153" mass="17839">MSVLLAWLKDLVLLRDRLEVQAGPAGGRPSRDFPPDTWESWIFLESARRTIITASAFMSIFHLLKAEQPVPGVWIERQSFTASKHLWEAGSSVDFYRAWREKPHYWVENSGFRDLWMYARPADLDEFTRLMLTPYVGVDAMEHFMEGDFVMPL</sequence>
<dbReference type="AlphaFoldDB" id="A0A2A9PLA5"/>
<dbReference type="EMBL" id="LAZP02000060">
    <property type="protein sequence ID" value="PFH61660.1"/>
    <property type="molecule type" value="Genomic_DNA"/>
</dbReference>
<gene>
    <name evidence="1" type="ORF">XA68_16670</name>
</gene>
<organism evidence="1 2">
    <name type="scientific">Ophiocordyceps unilateralis</name>
    <name type="common">Zombie-ant fungus</name>
    <name type="synonym">Torrubia unilateralis</name>
    <dbReference type="NCBI Taxonomy" id="268505"/>
    <lineage>
        <taxon>Eukaryota</taxon>
        <taxon>Fungi</taxon>
        <taxon>Dikarya</taxon>
        <taxon>Ascomycota</taxon>
        <taxon>Pezizomycotina</taxon>
        <taxon>Sordariomycetes</taxon>
        <taxon>Hypocreomycetidae</taxon>
        <taxon>Hypocreales</taxon>
        <taxon>Ophiocordycipitaceae</taxon>
        <taxon>Ophiocordyceps</taxon>
    </lineage>
</organism>
<comment type="caution">
    <text evidence="1">The sequence shown here is derived from an EMBL/GenBank/DDBJ whole genome shotgun (WGS) entry which is preliminary data.</text>
</comment>
<accession>A0A2A9PLA5</accession>
<evidence type="ECO:0000313" key="2">
    <source>
        <dbReference type="Proteomes" id="UP000037136"/>
    </source>
</evidence>
<name>A0A2A9PLA5_OPHUN</name>
<dbReference type="OrthoDB" id="9930022at2759"/>
<keyword evidence="2" id="KW-1185">Reference proteome</keyword>
<dbReference type="Proteomes" id="UP000037136">
    <property type="component" value="Unassembled WGS sequence"/>
</dbReference>
<reference evidence="1 2" key="2">
    <citation type="journal article" date="2017" name="Sci. Rep.">
        <title>Ant-infecting Ophiocordyceps genomes reveal a high diversity of potential behavioral manipulation genes and a possible major role for enterotoxins.</title>
        <authorList>
            <person name="de Bekker C."/>
            <person name="Ohm R.A."/>
            <person name="Evans H.C."/>
            <person name="Brachmann A."/>
            <person name="Hughes D.P."/>
        </authorList>
    </citation>
    <scope>NUCLEOTIDE SEQUENCE [LARGE SCALE GENOMIC DNA]</scope>
    <source>
        <strain evidence="1 2">SC16a</strain>
    </source>
</reference>
<proteinExistence type="predicted"/>
<reference evidence="1 2" key="1">
    <citation type="journal article" date="2015" name="BMC Genomics">
        <title>Gene expression during zombie ant biting behavior reflects the complexity underlying fungal parasitic behavioral manipulation.</title>
        <authorList>
            <person name="de Bekker C."/>
            <person name="Ohm R.A."/>
            <person name="Loreto R.G."/>
            <person name="Sebastian A."/>
            <person name="Albert I."/>
            <person name="Merrow M."/>
            <person name="Brachmann A."/>
            <person name="Hughes D.P."/>
        </authorList>
    </citation>
    <scope>NUCLEOTIDE SEQUENCE [LARGE SCALE GENOMIC DNA]</scope>
    <source>
        <strain evidence="1 2">SC16a</strain>
    </source>
</reference>
<evidence type="ECO:0000313" key="1">
    <source>
        <dbReference type="EMBL" id="PFH61660.1"/>
    </source>
</evidence>
<dbReference type="STRING" id="268505.A0A2A9PLA5"/>